<dbReference type="PROSITE" id="PS51257">
    <property type="entry name" value="PROKAR_LIPOPROTEIN"/>
    <property type="match status" value="1"/>
</dbReference>
<keyword evidence="2" id="KW-1185">Reference proteome</keyword>
<name>A0A6N9Q0Z1_9BACL</name>
<sequence length="239" mass="27513">MRIIKYLLLVTMIIILASCNNDDLNLQGSLYEIEEYDSIPKDLEELFPDTNKALLSDWNIYSENTVINQIKTTKMKFIEKNEKLIPVPIDQSDKDIKSYDLTLFHFTGDYMNNENKTWKVFIGSYEWDTYPLDKYSATPIDTFSIQFSSNLAIENEVAFIHYENSDSNTTAPASINNGVIWDVEHQNRPVSGSFMVSAFQTKKTDDNSISTIKYVFNSLQSDRNKSQEQVPTISSQLSY</sequence>
<accession>A0A6N9Q0Z1</accession>
<dbReference type="Proteomes" id="UP000448943">
    <property type="component" value="Unassembled WGS sequence"/>
</dbReference>
<organism evidence="1 2">
    <name type="scientific">Chengkuizengella marina</name>
    <dbReference type="NCBI Taxonomy" id="2507566"/>
    <lineage>
        <taxon>Bacteria</taxon>
        <taxon>Bacillati</taxon>
        <taxon>Bacillota</taxon>
        <taxon>Bacilli</taxon>
        <taxon>Bacillales</taxon>
        <taxon>Paenibacillaceae</taxon>
        <taxon>Chengkuizengella</taxon>
    </lineage>
</organism>
<evidence type="ECO:0008006" key="3">
    <source>
        <dbReference type="Google" id="ProtNLM"/>
    </source>
</evidence>
<proteinExistence type="predicted"/>
<comment type="caution">
    <text evidence="1">The sequence shown here is derived from an EMBL/GenBank/DDBJ whole genome shotgun (WGS) entry which is preliminary data.</text>
</comment>
<dbReference type="RefSeq" id="WP_160645798.1">
    <property type="nucleotide sequence ID" value="NZ_SIJB01000020.1"/>
</dbReference>
<protein>
    <recommendedName>
        <fullName evidence="3">Lipoprotein</fullName>
    </recommendedName>
</protein>
<dbReference type="EMBL" id="SIJB01000020">
    <property type="protein sequence ID" value="NBI28997.1"/>
    <property type="molecule type" value="Genomic_DNA"/>
</dbReference>
<dbReference type="AlphaFoldDB" id="A0A6N9Q0Z1"/>
<reference evidence="1 2" key="1">
    <citation type="submission" date="2019-01" db="EMBL/GenBank/DDBJ databases">
        <title>Chengkuizengella sp. nov., isolated from deep-sea sediment of East Pacific Ocean.</title>
        <authorList>
            <person name="Yang J."/>
            <person name="Lai Q."/>
            <person name="Shao Z."/>
        </authorList>
    </citation>
    <scope>NUCLEOTIDE SEQUENCE [LARGE SCALE GENOMIC DNA]</scope>
    <source>
        <strain evidence="1 2">YPA3-1-1</strain>
    </source>
</reference>
<gene>
    <name evidence="1" type="ORF">ERL59_08500</name>
</gene>
<evidence type="ECO:0000313" key="2">
    <source>
        <dbReference type="Proteomes" id="UP000448943"/>
    </source>
</evidence>
<evidence type="ECO:0000313" key="1">
    <source>
        <dbReference type="EMBL" id="NBI28997.1"/>
    </source>
</evidence>